<name>A0ACB8D4H0_DERSI</name>
<evidence type="ECO:0000313" key="2">
    <source>
        <dbReference type="Proteomes" id="UP000821865"/>
    </source>
</evidence>
<gene>
    <name evidence="1" type="ORF">HPB49_010168</name>
</gene>
<organism evidence="1 2">
    <name type="scientific">Dermacentor silvarum</name>
    <name type="common">Tick</name>
    <dbReference type="NCBI Taxonomy" id="543639"/>
    <lineage>
        <taxon>Eukaryota</taxon>
        <taxon>Metazoa</taxon>
        <taxon>Ecdysozoa</taxon>
        <taxon>Arthropoda</taxon>
        <taxon>Chelicerata</taxon>
        <taxon>Arachnida</taxon>
        <taxon>Acari</taxon>
        <taxon>Parasitiformes</taxon>
        <taxon>Ixodida</taxon>
        <taxon>Ixodoidea</taxon>
        <taxon>Ixodidae</taxon>
        <taxon>Rhipicephalinae</taxon>
        <taxon>Dermacentor</taxon>
    </lineage>
</organism>
<comment type="caution">
    <text evidence="1">The sequence shown here is derived from an EMBL/GenBank/DDBJ whole genome shotgun (WGS) entry which is preliminary data.</text>
</comment>
<dbReference type="EMBL" id="CM023472">
    <property type="protein sequence ID" value="KAH7959306.1"/>
    <property type="molecule type" value="Genomic_DNA"/>
</dbReference>
<dbReference type="Proteomes" id="UP000821865">
    <property type="component" value="Chromosome 3"/>
</dbReference>
<reference evidence="1" key="1">
    <citation type="submission" date="2020-05" db="EMBL/GenBank/DDBJ databases">
        <title>Large-scale comparative analyses of tick genomes elucidate their genetic diversity and vector capacities.</title>
        <authorList>
            <person name="Jia N."/>
            <person name="Wang J."/>
            <person name="Shi W."/>
            <person name="Du L."/>
            <person name="Sun Y."/>
            <person name="Zhan W."/>
            <person name="Jiang J."/>
            <person name="Wang Q."/>
            <person name="Zhang B."/>
            <person name="Ji P."/>
            <person name="Sakyi L.B."/>
            <person name="Cui X."/>
            <person name="Yuan T."/>
            <person name="Jiang B."/>
            <person name="Yang W."/>
            <person name="Lam T.T.-Y."/>
            <person name="Chang Q."/>
            <person name="Ding S."/>
            <person name="Wang X."/>
            <person name="Zhu J."/>
            <person name="Ruan X."/>
            <person name="Zhao L."/>
            <person name="Wei J."/>
            <person name="Que T."/>
            <person name="Du C."/>
            <person name="Cheng J."/>
            <person name="Dai P."/>
            <person name="Han X."/>
            <person name="Huang E."/>
            <person name="Gao Y."/>
            <person name="Liu J."/>
            <person name="Shao H."/>
            <person name="Ye R."/>
            <person name="Li L."/>
            <person name="Wei W."/>
            <person name="Wang X."/>
            <person name="Wang C."/>
            <person name="Yang T."/>
            <person name="Huo Q."/>
            <person name="Li W."/>
            <person name="Guo W."/>
            <person name="Chen H."/>
            <person name="Zhou L."/>
            <person name="Ni X."/>
            <person name="Tian J."/>
            <person name="Zhou Y."/>
            <person name="Sheng Y."/>
            <person name="Liu T."/>
            <person name="Pan Y."/>
            <person name="Xia L."/>
            <person name="Li J."/>
            <person name="Zhao F."/>
            <person name="Cao W."/>
        </authorList>
    </citation>
    <scope>NUCLEOTIDE SEQUENCE</scope>
    <source>
        <strain evidence="1">Dsil-2018</strain>
    </source>
</reference>
<sequence>MGWSVVGLSLVILCSVSSGSGVNKTAVVAPAASIKAKECVKKLEDLCPDTKSSMRPRHCADLLRAGQTTSGLYNIFLGKYDVKGKSSTATWTPTEVIQRRGQFGNRVYYFYRNWTEYATGFGDPAKEYWIGNRALHALTSNAECMKLRIVLKNHTGEIVSLDYGSFKAGTLSPIATTANFPLSTRTTDNMDYHCAVKFRGGWWYNQCHRANLNGLNLNGPHDSYADGIEWGIRQGSYHLQHYSYPSATIMTRPVK</sequence>
<protein>
    <submittedName>
        <fullName evidence="1">Uncharacterized protein</fullName>
    </submittedName>
</protein>
<accession>A0ACB8D4H0</accession>
<keyword evidence="2" id="KW-1185">Reference proteome</keyword>
<evidence type="ECO:0000313" key="1">
    <source>
        <dbReference type="EMBL" id="KAH7959306.1"/>
    </source>
</evidence>
<proteinExistence type="predicted"/>